<name>A0A0G4LF42_VERLO</name>
<evidence type="ECO:0000313" key="2">
    <source>
        <dbReference type="EMBL" id="CRK20667.1"/>
    </source>
</evidence>
<dbReference type="EMBL" id="CVQI01011113">
    <property type="protein sequence ID" value="CRK20667.1"/>
    <property type="molecule type" value="Genomic_DNA"/>
</dbReference>
<gene>
    <name evidence="2" type="ORF">BN1723_002635</name>
</gene>
<feature type="region of interest" description="Disordered" evidence="1">
    <location>
        <begin position="1"/>
        <end position="106"/>
    </location>
</feature>
<evidence type="ECO:0000313" key="3">
    <source>
        <dbReference type="Proteomes" id="UP000045706"/>
    </source>
</evidence>
<feature type="compositionally biased region" description="Low complexity" evidence="1">
    <location>
        <begin position="25"/>
        <end position="38"/>
    </location>
</feature>
<proteinExistence type="predicted"/>
<dbReference type="InterPro" id="IPR019651">
    <property type="entry name" value="Glutamate_DH_NAD-spec"/>
</dbReference>
<feature type="compositionally biased region" description="Polar residues" evidence="1">
    <location>
        <begin position="64"/>
        <end position="93"/>
    </location>
</feature>
<sequence>MGWLWATPSPPKTPTPTTDNATNVSKTAAPASTETASSDVDPEIQKFLDLFKAEKEPEPTAPEQSTKAEIQPTASSSWFTLKSSATSPSQVETRNAAAPAPELDPVAESLLPQDTVDRLDGGAEEILAELLETGTSDRGVEVDTLVQRVNLDGGLGGGRECTLGTLASSAETAESTSVGGQVLLVLALELVDEVVDETVVEVLATQRRRSRAIYLDLEDTVLNGQERHIEGTTTEIEDEDVALTLDLLVETVSDGSSSGLVDDTEDVETGDETGVLGSLTLRVVEVGRDSDDCA</sequence>
<accession>A0A0G4LF42</accession>
<protein>
    <submittedName>
        <fullName evidence="2">Uncharacterized protein</fullName>
    </submittedName>
</protein>
<dbReference type="Proteomes" id="UP000045706">
    <property type="component" value="Unassembled WGS sequence"/>
</dbReference>
<dbReference type="Pfam" id="PF10712">
    <property type="entry name" value="NAD-GH"/>
    <property type="match status" value="1"/>
</dbReference>
<reference evidence="3" key="1">
    <citation type="submission" date="2015-05" db="EMBL/GenBank/DDBJ databases">
        <authorList>
            <person name="Fogelqvist Johan"/>
        </authorList>
    </citation>
    <scope>NUCLEOTIDE SEQUENCE [LARGE SCALE GENOMIC DNA]</scope>
</reference>
<organism evidence="2 3">
    <name type="scientific">Verticillium longisporum</name>
    <name type="common">Verticillium dahliae var. longisporum</name>
    <dbReference type="NCBI Taxonomy" id="100787"/>
    <lineage>
        <taxon>Eukaryota</taxon>
        <taxon>Fungi</taxon>
        <taxon>Dikarya</taxon>
        <taxon>Ascomycota</taxon>
        <taxon>Pezizomycotina</taxon>
        <taxon>Sordariomycetes</taxon>
        <taxon>Hypocreomycetidae</taxon>
        <taxon>Glomerellales</taxon>
        <taxon>Plectosphaerellaceae</taxon>
        <taxon>Verticillium</taxon>
    </lineage>
</organism>
<dbReference type="AlphaFoldDB" id="A0A0G4LF42"/>
<feature type="compositionally biased region" description="Basic and acidic residues" evidence="1">
    <location>
        <begin position="43"/>
        <end position="58"/>
    </location>
</feature>
<evidence type="ECO:0000256" key="1">
    <source>
        <dbReference type="SAM" id="MobiDB-lite"/>
    </source>
</evidence>